<proteinExistence type="predicted"/>
<evidence type="ECO:0000313" key="4">
    <source>
        <dbReference type="EMBL" id="MCV7172538.1"/>
    </source>
</evidence>
<dbReference type="Proteomes" id="UP001140293">
    <property type="component" value="Unassembled WGS sequence"/>
</dbReference>
<reference evidence="4" key="2">
    <citation type="journal article" date="2022" name="BMC Genomics">
        <title>Comparative genome analysis of mycobacteria focusing on tRNA and non-coding RNA.</title>
        <authorList>
            <person name="Behra P.R.K."/>
            <person name="Pettersson B.M.F."/>
            <person name="Ramesh M."/>
            <person name="Das S."/>
            <person name="Dasgupta S."/>
            <person name="Kirsebom L.A."/>
        </authorList>
    </citation>
    <scope>NUCLEOTIDE SEQUENCE</scope>
    <source>
        <strain evidence="4">DSM 44615</strain>
    </source>
</reference>
<organism evidence="4 5">
    <name type="scientific">[Mycobacterium] manitobense</name>
    <dbReference type="NCBI Taxonomy" id="190147"/>
    <lineage>
        <taxon>Bacteria</taxon>
        <taxon>Bacillati</taxon>
        <taxon>Actinomycetota</taxon>
        <taxon>Actinomycetes</taxon>
        <taxon>Mycobacteriales</taxon>
        <taxon>Mycobacteriaceae</taxon>
        <taxon>Mycolicibacterium</taxon>
    </lineage>
</organism>
<dbReference type="CDD" id="cd02440">
    <property type="entry name" value="AdoMet_MTases"/>
    <property type="match status" value="1"/>
</dbReference>
<feature type="domain" description="Methyltransferase" evidence="3">
    <location>
        <begin position="26"/>
        <end position="115"/>
    </location>
</feature>
<dbReference type="Pfam" id="PF13649">
    <property type="entry name" value="Methyltransf_25"/>
    <property type="match status" value="1"/>
</dbReference>
<comment type="caution">
    <text evidence="4">The sequence shown here is derived from an EMBL/GenBank/DDBJ whole genome shotgun (WGS) entry which is preliminary data.</text>
</comment>
<gene>
    <name evidence="4" type="ORF">H7I41_21710</name>
</gene>
<evidence type="ECO:0000256" key="2">
    <source>
        <dbReference type="ARBA" id="ARBA00022679"/>
    </source>
</evidence>
<dbReference type="InterPro" id="IPR041698">
    <property type="entry name" value="Methyltransf_25"/>
</dbReference>
<accession>A0A9X2YDB9</accession>
<dbReference type="GO" id="GO:0032259">
    <property type="term" value="P:methylation"/>
    <property type="evidence" value="ECO:0007669"/>
    <property type="project" value="UniProtKB-KW"/>
</dbReference>
<protein>
    <submittedName>
        <fullName evidence="4">Class I SAM-dependent methyltransferase</fullName>
    </submittedName>
</protein>
<evidence type="ECO:0000313" key="5">
    <source>
        <dbReference type="Proteomes" id="UP001140293"/>
    </source>
</evidence>
<dbReference type="Gene3D" id="3.40.50.150">
    <property type="entry name" value="Vaccinia Virus protein VP39"/>
    <property type="match status" value="1"/>
</dbReference>
<keyword evidence="2" id="KW-0808">Transferase</keyword>
<sequence length="196" mass="21689">MAAPWNVNIHYDATIDRCVPLDAASVLDVGCGDGFLAARLARRVPRVVAVDVDAPVLQRARERFPDAPVEWLRGDVLTMDELGRFDAVVSNAALHHLPDTRAALRRLRSLVAPGGTLAVGALARPGWRHLPWATRSFVATGAMLLVRTKWEHTAPIVWPPRDDVHTLRRHVAEELPGATVRLLMMGRVLIFWRAPS</sequence>
<keyword evidence="1 4" id="KW-0489">Methyltransferase</keyword>
<dbReference type="PANTHER" id="PTHR43861">
    <property type="entry name" value="TRANS-ACONITATE 2-METHYLTRANSFERASE-RELATED"/>
    <property type="match status" value="1"/>
</dbReference>
<name>A0A9X2YDB9_9MYCO</name>
<evidence type="ECO:0000256" key="1">
    <source>
        <dbReference type="ARBA" id="ARBA00022603"/>
    </source>
</evidence>
<dbReference type="PANTHER" id="PTHR43861:SF1">
    <property type="entry name" value="TRANS-ACONITATE 2-METHYLTRANSFERASE"/>
    <property type="match status" value="1"/>
</dbReference>
<dbReference type="SUPFAM" id="SSF53335">
    <property type="entry name" value="S-adenosyl-L-methionine-dependent methyltransferases"/>
    <property type="match status" value="1"/>
</dbReference>
<reference evidence="4" key="1">
    <citation type="submission" date="2020-07" db="EMBL/GenBank/DDBJ databases">
        <authorList>
            <person name="Pettersson B.M.F."/>
            <person name="Behra P.R.K."/>
            <person name="Ramesh M."/>
            <person name="Das S."/>
            <person name="Dasgupta S."/>
            <person name="Kirsebom L.A."/>
        </authorList>
    </citation>
    <scope>NUCLEOTIDE SEQUENCE</scope>
    <source>
        <strain evidence="4">DSM 44615</strain>
    </source>
</reference>
<dbReference type="InterPro" id="IPR029063">
    <property type="entry name" value="SAM-dependent_MTases_sf"/>
</dbReference>
<dbReference type="AlphaFoldDB" id="A0A9X2YDB9"/>
<dbReference type="GO" id="GO:0008168">
    <property type="term" value="F:methyltransferase activity"/>
    <property type="evidence" value="ECO:0007669"/>
    <property type="project" value="UniProtKB-KW"/>
</dbReference>
<dbReference type="EMBL" id="JACKSJ010000186">
    <property type="protein sequence ID" value="MCV7172538.1"/>
    <property type="molecule type" value="Genomic_DNA"/>
</dbReference>
<evidence type="ECO:0000259" key="3">
    <source>
        <dbReference type="Pfam" id="PF13649"/>
    </source>
</evidence>
<keyword evidence="5" id="KW-1185">Reference proteome</keyword>